<dbReference type="Pfam" id="PF14529">
    <property type="entry name" value="Exo_endo_phos_2"/>
    <property type="match status" value="1"/>
</dbReference>
<comment type="caution">
    <text evidence="2">The sequence shown here is derived from an EMBL/GenBank/DDBJ whole genome shotgun (WGS) entry which is preliminary data.</text>
</comment>
<evidence type="ECO:0000313" key="3">
    <source>
        <dbReference type="Proteomes" id="UP001287286"/>
    </source>
</evidence>
<feature type="domain" description="Endonuclease/exonuclease/phosphatase" evidence="1">
    <location>
        <begin position="78"/>
        <end position="150"/>
    </location>
</feature>
<dbReference type="Proteomes" id="UP001287286">
    <property type="component" value="Unassembled WGS sequence"/>
</dbReference>
<protein>
    <recommendedName>
        <fullName evidence="1">Endonuclease/exonuclease/phosphatase domain-containing protein</fullName>
    </recommendedName>
</protein>
<dbReference type="InterPro" id="IPR005135">
    <property type="entry name" value="Endo/exonuclease/phosphatase"/>
</dbReference>
<keyword evidence="3" id="KW-1185">Reference proteome</keyword>
<name>A0ABR0BFN1_PURLI</name>
<evidence type="ECO:0000259" key="1">
    <source>
        <dbReference type="Pfam" id="PF14529"/>
    </source>
</evidence>
<dbReference type="Gene3D" id="3.60.10.10">
    <property type="entry name" value="Endonuclease/exonuclease/phosphatase"/>
    <property type="match status" value="1"/>
</dbReference>
<evidence type="ECO:0000313" key="2">
    <source>
        <dbReference type="EMBL" id="KAK4074668.1"/>
    </source>
</evidence>
<organism evidence="2 3">
    <name type="scientific">Purpureocillium lilacinum</name>
    <name type="common">Paecilomyces lilacinus</name>
    <dbReference type="NCBI Taxonomy" id="33203"/>
    <lineage>
        <taxon>Eukaryota</taxon>
        <taxon>Fungi</taxon>
        <taxon>Dikarya</taxon>
        <taxon>Ascomycota</taxon>
        <taxon>Pezizomycotina</taxon>
        <taxon>Sordariomycetes</taxon>
        <taxon>Hypocreomycetidae</taxon>
        <taxon>Hypocreales</taxon>
        <taxon>Ophiocordycipitaceae</taxon>
        <taxon>Purpureocillium</taxon>
    </lineage>
</organism>
<dbReference type="InterPro" id="IPR036691">
    <property type="entry name" value="Endo/exonu/phosph_ase_sf"/>
</dbReference>
<accession>A0ABR0BFN1</accession>
<reference evidence="2 3" key="1">
    <citation type="journal article" date="2024" name="Microbiol. Resour. Announc.">
        <title>Genome annotations for the ascomycete fungi Trichoderma harzianum, Trichoderma aggressivum, and Purpureocillium lilacinum.</title>
        <authorList>
            <person name="Beijen E.P.W."/>
            <person name="Ohm R.A."/>
        </authorList>
    </citation>
    <scope>NUCLEOTIDE SEQUENCE [LARGE SCALE GENOMIC DNA]</scope>
    <source>
        <strain evidence="2 3">CBS 150709</strain>
    </source>
</reference>
<sequence length="209" mass="23015">MRHSAPPGAMDRILGRPMSYQTHPAYDTFSPVDSWEANNTRPRVRRLGVMVDQRRPVATRDIIRLTSTIVLSSMYTFNRPPDRCLVAGDFNAKHHSWQSTRMEGRGEAFVEWATTNGLNLLNQPVVLSNSRDSTIDLAFSDIALAHAVVEDQLAASSESEAAGFPTSSHISTLLGNQSVISNARDLASDVSRFSGMVAQNETRRDALDA</sequence>
<gene>
    <name evidence="2" type="ORF">Purlil1_12887</name>
</gene>
<dbReference type="EMBL" id="JAWRVI010000143">
    <property type="protein sequence ID" value="KAK4074668.1"/>
    <property type="molecule type" value="Genomic_DNA"/>
</dbReference>
<proteinExistence type="predicted"/>
<dbReference type="SUPFAM" id="SSF56219">
    <property type="entry name" value="DNase I-like"/>
    <property type="match status" value="1"/>
</dbReference>